<evidence type="ECO:0000313" key="1">
    <source>
        <dbReference type="EMBL" id="JAH13146.1"/>
    </source>
</evidence>
<proteinExistence type="predicted"/>
<reference evidence="1" key="1">
    <citation type="submission" date="2014-11" db="EMBL/GenBank/DDBJ databases">
        <authorList>
            <person name="Amaro Gonzalez C."/>
        </authorList>
    </citation>
    <scope>NUCLEOTIDE SEQUENCE</scope>
</reference>
<name>A0A0E9Q8D0_ANGAN</name>
<dbReference type="EMBL" id="GBXM01095431">
    <property type="protein sequence ID" value="JAH13146.1"/>
    <property type="molecule type" value="Transcribed_RNA"/>
</dbReference>
<protein>
    <submittedName>
        <fullName evidence="1">Uncharacterized protein</fullName>
    </submittedName>
</protein>
<reference evidence="1" key="2">
    <citation type="journal article" date="2015" name="Fish Shellfish Immunol.">
        <title>Early steps in the European eel (Anguilla anguilla)-Vibrio vulnificus interaction in the gills: Role of the RtxA13 toxin.</title>
        <authorList>
            <person name="Callol A."/>
            <person name="Pajuelo D."/>
            <person name="Ebbesson L."/>
            <person name="Teles M."/>
            <person name="MacKenzie S."/>
            <person name="Amaro C."/>
        </authorList>
    </citation>
    <scope>NUCLEOTIDE SEQUENCE</scope>
</reference>
<accession>A0A0E9Q8D0</accession>
<sequence>MNVLDEDLEQQTVA</sequence>
<organism evidence="1">
    <name type="scientific">Anguilla anguilla</name>
    <name type="common">European freshwater eel</name>
    <name type="synonym">Muraena anguilla</name>
    <dbReference type="NCBI Taxonomy" id="7936"/>
    <lineage>
        <taxon>Eukaryota</taxon>
        <taxon>Metazoa</taxon>
        <taxon>Chordata</taxon>
        <taxon>Craniata</taxon>
        <taxon>Vertebrata</taxon>
        <taxon>Euteleostomi</taxon>
        <taxon>Actinopterygii</taxon>
        <taxon>Neopterygii</taxon>
        <taxon>Teleostei</taxon>
        <taxon>Anguilliformes</taxon>
        <taxon>Anguillidae</taxon>
        <taxon>Anguilla</taxon>
    </lineage>
</organism>